<keyword evidence="7" id="KW-0067">ATP-binding</keyword>
<dbReference type="PROSITE" id="PS50146">
    <property type="entry name" value="DAGK"/>
    <property type="match status" value="1"/>
</dbReference>
<dbReference type="OrthoDB" id="142078at2"/>
<dbReference type="GO" id="GO:0008654">
    <property type="term" value="P:phospholipid biosynthetic process"/>
    <property type="evidence" value="ECO:0007669"/>
    <property type="project" value="UniProtKB-KW"/>
</dbReference>
<accession>A0A0M0L7S9</accession>
<dbReference type="STRING" id="284581.AMD01_06900"/>
<keyword evidence="10" id="KW-1208">Phospholipid metabolism</keyword>
<protein>
    <submittedName>
        <fullName evidence="12">Bis(5'-nucleosyl)-tetraphosphatase</fullName>
    </submittedName>
</protein>
<dbReference type="PANTHER" id="PTHR12358:SF107">
    <property type="entry name" value="LIPID KINASE BMRU-RELATED"/>
    <property type="match status" value="1"/>
</dbReference>
<dbReference type="PANTHER" id="PTHR12358">
    <property type="entry name" value="SPHINGOSINE KINASE"/>
    <property type="match status" value="1"/>
</dbReference>
<comment type="cofactor">
    <cofactor evidence="1">
        <name>Mg(2+)</name>
        <dbReference type="ChEBI" id="CHEBI:18420"/>
    </cofactor>
</comment>
<comment type="caution">
    <text evidence="12">The sequence shown here is derived from an EMBL/GenBank/DDBJ whole genome shotgun (WGS) entry which is preliminary data.</text>
</comment>
<dbReference type="GO" id="GO:0005524">
    <property type="term" value="F:ATP binding"/>
    <property type="evidence" value="ECO:0007669"/>
    <property type="project" value="UniProtKB-KW"/>
</dbReference>
<dbReference type="SMART" id="SM00046">
    <property type="entry name" value="DAGKc"/>
    <property type="match status" value="1"/>
</dbReference>
<evidence type="ECO:0000256" key="3">
    <source>
        <dbReference type="ARBA" id="ARBA00022516"/>
    </source>
</evidence>
<keyword evidence="8" id="KW-0443">Lipid metabolism</keyword>
<keyword evidence="3" id="KW-0444">Lipid biosynthesis</keyword>
<dbReference type="Pfam" id="PF00781">
    <property type="entry name" value="DAGK_cat"/>
    <property type="match status" value="1"/>
</dbReference>
<evidence type="ECO:0000256" key="6">
    <source>
        <dbReference type="ARBA" id="ARBA00022777"/>
    </source>
</evidence>
<dbReference type="InterPro" id="IPR017438">
    <property type="entry name" value="ATP-NAD_kinase_N"/>
</dbReference>
<evidence type="ECO:0000256" key="9">
    <source>
        <dbReference type="ARBA" id="ARBA00023209"/>
    </source>
</evidence>
<dbReference type="InterPro" id="IPR016064">
    <property type="entry name" value="NAD/diacylglycerol_kinase_sf"/>
</dbReference>
<dbReference type="EMBL" id="LILC01000010">
    <property type="protein sequence ID" value="KOO47079.1"/>
    <property type="molecule type" value="Genomic_DNA"/>
</dbReference>
<evidence type="ECO:0000256" key="7">
    <source>
        <dbReference type="ARBA" id="ARBA00022840"/>
    </source>
</evidence>
<dbReference type="NCBIfam" id="TIGR00147">
    <property type="entry name" value="YegS/Rv2252/BmrU family lipid kinase"/>
    <property type="match status" value="1"/>
</dbReference>
<keyword evidence="4" id="KW-0808">Transferase</keyword>
<dbReference type="GO" id="GO:0005886">
    <property type="term" value="C:plasma membrane"/>
    <property type="evidence" value="ECO:0007669"/>
    <property type="project" value="TreeGrafter"/>
</dbReference>
<evidence type="ECO:0000256" key="5">
    <source>
        <dbReference type="ARBA" id="ARBA00022741"/>
    </source>
</evidence>
<dbReference type="PATRIC" id="fig|284581.3.peg.1261"/>
<dbReference type="InterPro" id="IPR001206">
    <property type="entry name" value="Diacylglycerol_kinase_cat_dom"/>
</dbReference>
<proteinExistence type="inferred from homology"/>
<keyword evidence="6" id="KW-0418">Kinase</keyword>
<evidence type="ECO:0000259" key="11">
    <source>
        <dbReference type="PROSITE" id="PS50146"/>
    </source>
</evidence>
<evidence type="ECO:0000313" key="13">
    <source>
        <dbReference type="Proteomes" id="UP000037558"/>
    </source>
</evidence>
<comment type="similarity">
    <text evidence="2">Belongs to the diacylglycerol/lipid kinase family.</text>
</comment>
<evidence type="ECO:0000256" key="4">
    <source>
        <dbReference type="ARBA" id="ARBA00022679"/>
    </source>
</evidence>
<evidence type="ECO:0000313" key="12">
    <source>
        <dbReference type="EMBL" id="KOO47079.1"/>
    </source>
</evidence>
<feature type="domain" description="DAGKc" evidence="11">
    <location>
        <begin position="3"/>
        <end position="133"/>
    </location>
</feature>
<reference evidence="13" key="1">
    <citation type="submission" date="2015-08" db="EMBL/GenBank/DDBJ databases">
        <title>Fjat-14210 dsm16467.</title>
        <authorList>
            <person name="Liu B."/>
            <person name="Wang J."/>
            <person name="Zhu Y."/>
            <person name="Liu G."/>
            <person name="Chen Q."/>
            <person name="Chen Z."/>
            <person name="Lan J."/>
            <person name="Che J."/>
            <person name="Ge C."/>
            <person name="Shi H."/>
            <person name="Pan Z."/>
            <person name="Liu X."/>
        </authorList>
    </citation>
    <scope>NUCLEOTIDE SEQUENCE [LARGE SCALE GENOMIC DNA]</scope>
    <source>
        <strain evidence="13">DSM 16467</strain>
    </source>
</reference>
<name>A0A0M0L7S9_9BACI</name>
<dbReference type="GO" id="GO:0004143">
    <property type="term" value="F:ATP-dependent diacylglycerol kinase activity"/>
    <property type="evidence" value="ECO:0007669"/>
    <property type="project" value="TreeGrafter"/>
</dbReference>
<dbReference type="Gene3D" id="3.40.50.10330">
    <property type="entry name" value="Probable inorganic polyphosphate/atp-NAD kinase, domain 1"/>
    <property type="match status" value="1"/>
</dbReference>
<sequence>MENQTDQALVIINPQAGNGNLVNSLKDILPDLSMKYNDLKILHTKKEGDAKEFCRQYGEHVSTVIVFGGDGTVFECTNGLAPLRKRPTLAIIPGGTCNDFSRTLGIPQNIKQAVQTIVQGYTAHVDVAQANEHYFLNFLGMGLVEEVSNNIDPNEKSLFGKLGYYLSTIRTLKEADTFNVSVTIDGQQYNEKLVMLLIGNGEYIGGMSSFIPNVSYNDGILDILMVKNTDLQTLKEFFSSRIFNQEFSENIIHVQGTLIDIQTPQPHSIDTDGEHVLKTPCKIKLLPGHFQMIANPIS</sequence>
<evidence type="ECO:0000256" key="1">
    <source>
        <dbReference type="ARBA" id="ARBA00001946"/>
    </source>
</evidence>
<keyword evidence="9" id="KW-0594">Phospholipid biosynthesis</keyword>
<dbReference type="InterPro" id="IPR050187">
    <property type="entry name" value="Lipid_Phosphate_FormReg"/>
</dbReference>
<dbReference type="Pfam" id="PF19279">
    <property type="entry name" value="YegS_C"/>
    <property type="match status" value="1"/>
</dbReference>
<evidence type="ECO:0000256" key="2">
    <source>
        <dbReference type="ARBA" id="ARBA00005983"/>
    </source>
</evidence>
<dbReference type="RefSeq" id="WP_053400665.1">
    <property type="nucleotide sequence ID" value="NZ_JAUKEN010000002.1"/>
</dbReference>
<evidence type="ECO:0000256" key="8">
    <source>
        <dbReference type="ARBA" id="ARBA00023098"/>
    </source>
</evidence>
<evidence type="ECO:0000256" key="10">
    <source>
        <dbReference type="ARBA" id="ARBA00023264"/>
    </source>
</evidence>
<keyword evidence="13" id="KW-1185">Reference proteome</keyword>
<dbReference type="Gene3D" id="2.60.200.40">
    <property type="match status" value="1"/>
</dbReference>
<dbReference type="InterPro" id="IPR005218">
    <property type="entry name" value="Diacylglycerol/lipid_kinase"/>
</dbReference>
<dbReference type="InterPro" id="IPR045540">
    <property type="entry name" value="YegS/DAGK_C"/>
</dbReference>
<keyword evidence="5" id="KW-0547">Nucleotide-binding</keyword>
<dbReference type="AlphaFoldDB" id="A0A0M0L7S9"/>
<gene>
    <name evidence="12" type="ORF">AMD01_06900</name>
</gene>
<dbReference type="SUPFAM" id="SSF111331">
    <property type="entry name" value="NAD kinase/diacylglycerol kinase-like"/>
    <property type="match status" value="1"/>
</dbReference>
<organism evidence="12 13">
    <name type="scientific">Priestia koreensis</name>
    <dbReference type="NCBI Taxonomy" id="284581"/>
    <lineage>
        <taxon>Bacteria</taxon>
        <taxon>Bacillati</taxon>
        <taxon>Bacillota</taxon>
        <taxon>Bacilli</taxon>
        <taxon>Bacillales</taxon>
        <taxon>Bacillaceae</taxon>
        <taxon>Priestia</taxon>
    </lineage>
</organism>
<dbReference type="Proteomes" id="UP000037558">
    <property type="component" value="Unassembled WGS sequence"/>
</dbReference>